<reference evidence="2 3" key="1">
    <citation type="submission" date="2018-11" db="EMBL/GenBank/DDBJ databases">
        <title>Genomic Encyclopedia of Type Strains, Phase IV (KMG-IV): sequencing the most valuable type-strain genomes for metagenomic binning, comparative biology and taxonomic classification.</title>
        <authorList>
            <person name="Goeker M."/>
        </authorList>
    </citation>
    <scope>NUCLEOTIDE SEQUENCE [LARGE SCALE GENOMIC DNA]</scope>
    <source>
        <strain evidence="2 3">DSM 18090</strain>
    </source>
</reference>
<dbReference type="InterPro" id="IPR042573">
    <property type="entry name" value="GNAT_acetyltra_N"/>
</dbReference>
<dbReference type="SUPFAM" id="SSF55729">
    <property type="entry name" value="Acyl-CoA N-acyltransferases (Nat)"/>
    <property type="match status" value="1"/>
</dbReference>
<evidence type="ECO:0000313" key="2">
    <source>
        <dbReference type="EMBL" id="RPF50309.1"/>
    </source>
</evidence>
<protein>
    <submittedName>
        <fullName evidence="2">GNAT acetyltransferase-like protein</fullName>
    </submittedName>
</protein>
<evidence type="ECO:0000259" key="1">
    <source>
        <dbReference type="PROSITE" id="PS51186"/>
    </source>
</evidence>
<dbReference type="InterPro" id="IPR027365">
    <property type="entry name" value="GNAT_acetyltra_YdfB-like"/>
</dbReference>
<keyword evidence="3" id="KW-1185">Reference proteome</keyword>
<dbReference type="EMBL" id="RKRF01000013">
    <property type="protein sequence ID" value="RPF50309.1"/>
    <property type="molecule type" value="Genomic_DNA"/>
</dbReference>
<sequence length="254" mass="28926">MIYKADNKLRKKLLPMFEEFDSTVVLSCLQGHMGTAWVDDLNKPTVAQLIVGIFVFYAGNSKAKESDELLYNLPDFTLAIANTEEWKEKIESVHKGYFEKFQRFEFHKNSSHLNKADLNEYLKQIPEGYKLVQIDSQIAKDPTLHGLSEDFISQFNSVNDFVKRGIGFAILKEGEIVCGATSYSIFDDGIEIEIATHPNHRRKGLATIAASALIKECLNRDLYPSWDGANFESARLAEKLGYQLKTTYDTYFIE</sequence>
<feature type="domain" description="N-acetyltransferase" evidence="1">
    <location>
        <begin position="108"/>
        <end position="254"/>
    </location>
</feature>
<dbReference type="InterPro" id="IPR016181">
    <property type="entry name" value="Acyl_CoA_acyltransferase"/>
</dbReference>
<dbReference type="RefSeq" id="WP_124223469.1">
    <property type="nucleotide sequence ID" value="NZ_RKRF01000013.1"/>
</dbReference>
<organism evidence="2 3">
    <name type="scientific">Aquisalibacillus elongatus</name>
    <dbReference type="NCBI Taxonomy" id="485577"/>
    <lineage>
        <taxon>Bacteria</taxon>
        <taxon>Bacillati</taxon>
        <taxon>Bacillota</taxon>
        <taxon>Bacilli</taxon>
        <taxon>Bacillales</taxon>
        <taxon>Bacillaceae</taxon>
        <taxon>Aquisalibacillus</taxon>
    </lineage>
</organism>
<dbReference type="GO" id="GO:0016747">
    <property type="term" value="F:acyltransferase activity, transferring groups other than amino-acyl groups"/>
    <property type="evidence" value="ECO:0007669"/>
    <property type="project" value="InterPro"/>
</dbReference>
<dbReference type="Pfam" id="PF12746">
    <property type="entry name" value="GNAT_acetyltran"/>
    <property type="match status" value="1"/>
</dbReference>
<comment type="caution">
    <text evidence="2">The sequence shown here is derived from an EMBL/GenBank/DDBJ whole genome shotgun (WGS) entry which is preliminary data.</text>
</comment>
<dbReference type="PROSITE" id="PS51186">
    <property type="entry name" value="GNAT"/>
    <property type="match status" value="1"/>
</dbReference>
<dbReference type="PANTHER" id="PTHR31143:SF2">
    <property type="entry name" value="FR47-LIKE DOMAIN-CONTAINING PROTEIN-RELATED"/>
    <property type="match status" value="1"/>
</dbReference>
<dbReference type="InterPro" id="IPR000182">
    <property type="entry name" value="GNAT_dom"/>
</dbReference>
<evidence type="ECO:0000313" key="3">
    <source>
        <dbReference type="Proteomes" id="UP000276443"/>
    </source>
</evidence>
<dbReference type="AlphaFoldDB" id="A0A3N5AZD7"/>
<dbReference type="Gene3D" id="3.40.630.30">
    <property type="match status" value="1"/>
</dbReference>
<proteinExistence type="predicted"/>
<accession>A0A3N5AZD7</accession>
<dbReference type="CDD" id="cd04301">
    <property type="entry name" value="NAT_SF"/>
    <property type="match status" value="1"/>
</dbReference>
<keyword evidence="2" id="KW-0808">Transferase</keyword>
<dbReference type="Gene3D" id="3.40.630.110">
    <property type="entry name" value="GNAT acetyltransferase-like"/>
    <property type="match status" value="1"/>
</dbReference>
<dbReference type="Proteomes" id="UP000276443">
    <property type="component" value="Unassembled WGS sequence"/>
</dbReference>
<dbReference type="PANTHER" id="PTHR31143">
    <property type="match status" value="1"/>
</dbReference>
<dbReference type="OrthoDB" id="7054616at2"/>
<name>A0A3N5AZD7_9BACI</name>
<gene>
    <name evidence="2" type="ORF">EDC24_2744</name>
</gene>